<feature type="region of interest" description="Disordered" evidence="1">
    <location>
        <begin position="106"/>
        <end position="147"/>
    </location>
</feature>
<evidence type="ECO:0000256" key="1">
    <source>
        <dbReference type="SAM" id="MobiDB-lite"/>
    </source>
</evidence>
<feature type="compositionally biased region" description="Basic and acidic residues" evidence="1">
    <location>
        <begin position="106"/>
        <end position="118"/>
    </location>
</feature>
<reference evidence="2 3" key="1">
    <citation type="submission" date="2021-06" db="EMBL/GenBank/DDBJ databases">
        <title>Chromosome-level genome assembly of the red-tail catfish (Hemibagrus wyckioides).</title>
        <authorList>
            <person name="Shao F."/>
        </authorList>
    </citation>
    <scope>NUCLEOTIDE SEQUENCE [LARGE SCALE GENOMIC DNA]</scope>
    <source>
        <strain evidence="2">EC202008001</strain>
        <tissue evidence="2">Blood</tissue>
    </source>
</reference>
<sequence>MRTGGSATGQLGRWAGGEPRNGREDEDGCREARTELIRPGGLGRSRNSKRRLLKEALRQQGQRGLAQRERPSLQHKVHPVCRAGPGVGAQGEERCSISTRGWCEGGRDWKRSGGERGSPKAIQHYTISPNNPLHVPNLDGANRGRSREARELISSLFSRPSVQPGHAVCLLHKPPQRSSKAQGV</sequence>
<gene>
    <name evidence="2" type="ORF">KOW79_008783</name>
</gene>
<proteinExistence type="predicted"/>
<name>A0A9D3NRW1_9TELE</name>
<protein>
    <submittedName>
        <fullName evidence="2">Uncharacterized protein</fullName>
    </submittedName>
</protein>
<dbReference type="AlphaFoldDB" id="A0A9D3NRW1"/>
<accession>A0A9D3NRW1</accession>
<evidence type="ECO:0000313" key="3">
    <source>
        <dbReference type="Proteomes" id="UP000824219"/>
    </source>
</evidence>
<dbReference type="Proteomes" id="UP000824219">
    <property type="component" value="Linkage Group LG10"/>
</dbReference>
<keyword evidence="3" id="KW-1185">Reference proteome</keyword>
<evidence type="ECO:0000313" key="2">
    <source>
        <dbReference type="EMBL" id="KAG7327177.1"/>
    </source>
</evidence>
<feature type="region of interest" description="Disordered" evidence="1">
    <location>
        <begin position="1"/>
        <end position="92"/>
    </location>
</feature>
<dbReference type="EMBL" id="JAHKSW010000010">
    <property type="protein sequence ID" value="KAG7327177.1"/>
    <property type="molecule type" value="Genomic_DNA"/>
</dbReference>
<comment type="caution">
    <text evidence="2">The sequence shown here is derived from an EMBL/GenBank/DDBJ whole genome shotgun (WGS) entry which is preliminary data.</text>
</comment>
<organism evidence="2 3">
    <name type="scientific">Hemibagrus wyckioides</name>
    <dbReference type="NCBI Taxonomy" id="337641"/>
    <lineage>
        <taxon>Eukaryota</taxon>
        <taxon>Metazoa</taxon>
        <taxon>Chordata</taxon>
        <taxon>Craniata</taxon>
        <taxon>Vertebrata</taxon>
        <taxon>Euteleostomi</taxon>
        <taxon>Actinopterygii</taxon>
        <taxon>Neopterygii</taxon>
        <taxon>Teleostei</taxon>
        <taxon>Ostariophysi</taxon>
        <taxon>Siluriformes</taxon>
        <taxon>Bagridae</taxon>
        <taxon>Hemibagrus</taxon>
    </lineage>
</organism>